<name>A0A064C8M9_9MYCO</name>
<protein>
    <submittedName>
        <fullName evidence="3">Aromatic-ring-hydroxylating dioxygenase</fullName>
    </submittedName>
</protein>
<dbReference type="AlphaFoldDB" id="A0A064C8M9"/>
<dbReference type="InterPro" id="IPR000391">
    <property type="entry name" value="Rng_hydr_dOase-bsu"/>
</dbReference>
<accession>A0A064C8M9</accession>
<keyword evidence="3" id="KW-0223">Dioxygenase</keyword>
<organism evidence="3 4">
    <name type="scientific">Mycolicibacterium aromaticivorans JS19b1 = JCM 16368</name>
    <dbReference type="NCBI Taxonomy" id="1440774"/>
    <lineage>
        <taxon>Bacteria</taxon>
        <taxon>Bacillati</taxon>
        <taxon>Actinomycetota</taxon>
        <taxon>Actinomycetes</taxon>
        <taxon>Mycobacteriales</taxon>
        <taxon>Mycobacteriaceae</taxon>
        <taxon>Mycolicibacterium</taxon>
    </lineage>
</organism>
<dbReference type="SUPFAM" id="SSF54427">
    <property type="entry name" value="NTF2-like"/>
    <property type="match status" value="1"/>
</dbReference>
<dbReference type="EMBL" id="JALN02000002">
    <property type="protein sequence ID" value="KDE96989.1"/>
    <property type="molecule type" value="Genomic_DNA"/>
</dbReference>
<dbReference type="GO" id="GO:0051213">
    <property type="term" value="F:dioxygenase activity"/>
    <property type="evidence" value="ECO:0007669"/>
    <property type="project" value="UniProtKB-KW"/>
</dbReference>
<dbReference type="RefSeq" id="WP_036348144.1">
    <property type="nucleotide sequence ID" value="NZ_JALN02000002.1"/>
</dbReference>
<dbReference type="OrthoDB" id="3212009at2"/>
<dbReference type="CDD" id="cd00667">
    <property type="entry name" value="ring_hydroxylating_dioxygenases_beta"/>
    <property type="match status" value="1"/>
</dbReference>
<dbReference type="InterPro" id="IPR032710">
    <property type="entry name" value="NTF2-like_dom_sf"/>
</dbReference>
<evidence type="ECO:0000313" key="3">
    <source>
        <dbReference type="EMBL" id="KDE96989.1"/>
    </source>
</evidence>
<comment type="similarity">
    <text evidence="1">Belongs to the bacterial ring-hydroxylating dioxygenase beta subunit family.</text>
</comment>
<evidence type="ECO:0000256" key="1">
    <source>
        <dbReference type="ARBA" id="ARBA00009570"/>
    </source>
</evidence>
<evidence type="ECO:0000256" key="2">
    <source>
        <dbReference type="ARBA" id="ARBA00023002"/>
    </source>
</evidence>
<dbReference type="NCBIfam" id="NF007479">
    <property type="entry name" value="PRK10069.1"/>
    <property type="match status" value="1"/>
</dbReference>
<dbReference type="GO" id="GO:0019380">
    <property type="term" value="P:3-phenylpropionate catabolic process"/>
    <property type="evidence" value="ECO:0007669"/>
    <property type="project" value="TreeGrafter"/>
</dbReference>
<sequence>MVATVEQQLLLRCEMENFLFEEAELLNDGRFHDWLELCAEDIHYIIPVRVSRERANGDGNSTTMTHWDDDYAGLQLRVLRLDTEYAWAEDPPSRIRHHVSNVRVRPGAGTDEYDVRSNLLVFRNRGDSPQHDLISAERHDVIRRSEMGLRLASRRVVLDHAVVGTHNLANFF</sequence>
<dbReference type="eggNOG" id="COG5517">
    <property type="taxonomic scope" value="Bacteria"/>
</dbReference>
<dbReference type="STRING" id="1440774.Y900_027175"/>
<keyword evidence="4" id="KW-1185">Reference proteome</keyword>
<dbReference type="Proteomes" id="UP000022835">
    <property type="component" value="Unassembled WGS sequence"/>
</dbReference>
<comment type="caution">
    <text evidence="3">The sequence shown here is derived from an EMBL/GenBank/DDBJ whole genome shotgun (WGS) entry which is preliminary data.</text>
</comment>
<reference evidence="3" key="1">
    <citation type="submission" date="2014-05" db="EMBL/GenBank/DDBJ databases">
        <title>Genome sequence of Mycobacterium aromaticivorans strain JS19b1T (= DSM 45407T).</title>
        <authorList>
            <person name="Kwak Y."/>
            <person name="Park G.-S."/>
            <person name="Li Q.X."/>
            <person name="Lee S.-E."/>
            <person name="Shin J.-H."/>
        </authorList>
    </citation>
    <scope>NUCLEOTIDE SEQUENCE [LARGE SCALE GENOMIC DNA]</scope>
    <source>
        <strain evidence="3">JS19b1</strain>
    </source>
</reference>
<dbReference type="Gene3D" id="3.10.450.50">
    <property type="match status" value="1"/>
</dbReference>
<dbReference type="PANTHER" id="PTHR41534">
    <property type="entry name" value="BLR3401 PROTEIN"/>
    <property type="match status" value="1"/>
</dbReference>
<proteinExistence type="inferred from homology"/>
<evidence type="ECO:0000313" key="4">
    <source>
        <dbReference type="Proteomes" id="UP000022835"/>
    </source>
</evidence>
<gene>
    <name evidence="3" type="ORF">Y900_027175</name>
</gene>
<dbReference type="Pfam" id="PF00866">
    <property type="entry name" value="Ring_hydroxyl_B"/>
    <property type="match status" value="1"/>
</dbReference>
<keyword evidence="2" id="KW-0560">Oxidoreductase</keyword>
<dbReference type="PANTHER" id="PTHR41534:SF2">
    <property type="entry name" value="3-PHENYLPROPIONATE_CINNAMIC ACID DIOXYGENASE SUBUNIT BETA"/>
    <property type="match status" value="1"/>
</dbReference>